<feature type="compositionally biased region" description="Polar residues" evidence="1">
    <location>
        <begin position="215"/>
        <end position="241"/>
    </location>
</feature>
<evidence type="ECO:0000256" key="2">
    <source>
        <dbReference type="SAM" id="Phobius"/>
    </source>
</evidence>
<feature type="compositionally biased region" description="Polar residues" evidence="1">
    <location>
        <begin position="249"/>
        <end position="271"/>
    </location>
</feature>
<evidence type="ECO:0000313" key="4">
    <source>
        <dbReference type="Proteomes" id="UP000292702"/>
    </source>
</evidence>
<feature type="transmembrane region" description="Helical" evidence="2">
    <location>
        <begin position="64"/>
        <end position="86"/>
    </location>
</feature>
<comment type="caution">
    <text evidence="3">The sequence shown here is derived from an EMBL/GenBank/DDBJ whole genome shotgun (WGS) entry which is preliminary data.</text>
</comment>
<keyword evidence="4" id="KW-1185">Reference proteome</keyword>
<organism evidence="3 4">
    <name type="scientific">Steccherinum ochraceum</name>
    <dbReference type="NCBI Taxonomy" id="92696"/>
    <lineage>
        <taxon>Eukaryota</taxon>
        <taxon>Fungi</taxon>
        <taxon>Dikarya</taxon>
        <taxon>Basidiomycota</taxon>
        <taxon>Agaricomycotina</taxon>
        <taxon>Agaricomycetes</taxon>
        <taxon>Polyporales</taxon>
        <taxon>Steccherinaceae</taxon>
        <taxon>Steccherinum</taxon>
    </lineage>
</organism>
<dbReference type="Proteomes" id="UP000292702">
    <property type="component" value="Unassembled WGS sequence"/>
</dbReference>
<accession>A0A4R0R2V9</accession>
<gene>
    <name evidence="3" type="ORF">EIP91_008420</name>
</gene>
<proteinExistence type="predicted"/>
<dbReference type="EMBL" id="RWJN01000466">
    <property type="protein sequence ID" value="TCD61441.1"/>
    <property type="molecule type" value="Genomic_DNA"/>
</dbReference>
<reference evidence="3 4" key="1">
    <citation type="submission" date="2018-11" db="EMBL/GenBank/DDBJ databases">
        <title>Genome assembly of Steccherinum ochraceum LE-BIN_3174, the white-rot fungus of the Steccherinaceae family (The Residual Polyporoid clade, Polyporales, Basidiomycota).</title>
        <authorList>
            <person name="Fedorova T.V."/>
            <person name="Glazunova O.A."/>
            <person name="Landesman E.O."/>
            <person name="Moiseenko K.V."/>
            <person name="Psurtseva N.V."/>
            <person name="Savinova O.S."/>
            <person name="Shakhova N.V."/>
            <person name="Tyazhelova T.V."/>
            <person name="Vasina D.V."/>
        </authorList>
    </citation>
    <scope>NUCLEOTIDE SEQUENCE [LARGE SCALE GENOMIC DNA]</scope>
    <source>
        <strain evidence="3 4">LE-BIN_3174</strain>
    </source>
</reference>
<sequence>MYTRLSLQTTYVHPQLLAGTEVMFLPDGKCDYFGVLTTLRSKNPRVPQALSFKFLLTTRTHSLITMRFITAVLLAVTASAVPALGASIGSAGLARRDGDGFDSNPGLVSSSGGINRRHSSSNDGVTGQNFDVSTVKAVVRRQESPNNGSIGQSPNNGEAVQSPNDPNSVQGVGNLPRQESSNNDTTGQSPNDPSSVQGVGNDPSSVQGVGRRQESSNNDTTGQSPNDSSVQGVGSDPSSVQGVGRRQESSNNDTTGQSPNEPSSVQGVGRR</sequence>
<evidence type="ECO:0000313" key="3">
    <source>
        <dbReference type="EMBL" id="TCD61441.1"/>
    </source>
</evidence>
<keyword evidence="2" id="KW-1133">Transmembrane helix</keyword>
<feature type="compositionally biased region" description="Polar residues" evidence="1">
    <location>
        <begin position="144"/>
        <end position="207"/>
    </location>
</feature>
<feature type="compositionally biased region" description="Polar residues" evidence="1">
    <location>
        <begin position="121"/>
        <end position="130"/>
    </location>
</feature>
<dbReference type="AlphaFoldDB" id="A0A4R0R2V9"/>
<keyword evidence="2" id="KW-0472">Membrane</keyword>
<evidence type="ECO:0000256" key="1">
    <source>
        <dbReference type="SAM" id="MobiDB-lite"/>
    </source>
</evidence>
<feature type="region of interest" description="Disordered" evidence="1">
    <location>
        <begin position="103"/>
        <end position="130"/>
    </location>
</feature>
<name>A0A4R0R2V9_9APHY</name>
<feature type="region of interest" description="Disordered" evidence="1">
    <location>
        <begin position="143"/>
        <end position="271"/>
    </location>
</feature>
<keyword evidence="2" id="KW-0812">Transmembrane</keyword>
<protein>
    <submittedName>
        <fullName evidence="3">Uncharacterized protein</fullName>
    </submittedName>
</protein>